<protein>
    <recommendedName>
        <fullName evidence="11">NADH-cytochrome b5 reductase</fullName>
        <ecNumber evidence="11">1.6.2.2</ecNumber>
    </recommendedName>
</protein>
<evidence type="ECO:0000256" key="3">
    <source>
        <dbReference type="ARBA" id="ARBA00006105"/>
    </source>
</evidence>
<dbReference type="SUPFAM" id="SSF52343">
    <property type="entry name" value="Ferredoxin reductase-like, C-terminal NADP-linked domain"/>
    <property type="match status" value="1"/>
</dbReference>
<dbReference type="FunFam" id="3.40.50.80:FF:000009">
    <property type="entry name" value="NADH-cytochrome b5 reductase"/>
    <property type="match status" value="1"/>
</dbReference>
<sequence length="319" mass="35820">MHFYIAPKHFPLTLRSSLCNLGRCRFSTVTPPQSSKTSRVRQYYAAISIGAALGSSILLYNYFSSSNKPTLDPAEFTAFTLTRRVPVSHNTDIFRFDFPKPMPTDLPVVSCVRVKDDSMQVARPYTPISPTNERRFIDLLVKRYENGQVSKWLHGLKVGDKVEIKGPARTLDYKENMKKNIGMIAGGSGITPMYQLINHILSNPEDKTKMSLIYANVTEDDILLRKELDALARAHPDRFKVYYTLDNAPKGWTQGSGYVNKEMVIENMPKAEDDVLIITCGPPGMIRHVAGAKGKNWTQGEIGGILKLVGYTEEQVIKM</sequence>
<evidence type="ECO:0000256" key="10">
    <source>
        <dbReference type="PIRSR" id="PIRSR601834-1"/>
    </source>
</evidence>
<feature type="binding site" evidence="10">
    <location>
        <position position="142"/>
    </location>
    <ligand>
        <name>FAD</name>
        <dbReference type="ChEBI" id="CHEBI:57692"/>
    </ligand>
</feature>
<dbReference type="AlphaFoldDB" id="A0A9N9GE69"/>
<feature type="binding site" evidence="10">
    <location>
        <position position="140"/>
    </location>
    <ligand>
        <name>FAD</name>
        <dbReference type="ChEBI" id="CHEBI:57692"/>
    </ligand>
</feature>
<feature type="binding site" evidence="10">
    <location>
        <position position="123"/>
    </location>
    <ligand>
        <name>FAD</name>
        <dbReference type="ChEBI" id="CHEBI:57692"/>
    </ligand>
</feature>
<evidence type="ECO:0000259" key="12">
    <source>
        <dbReference type="PROSITE" id="PS51384"/>
    </source>
</evidence>
<dbReference type="GO" id="GO:0090524">
    <property type="term" value="F:cytochrome-b5 reductase activity, acting on NADH"/>
    <property type="evidence" value="ECO:0007669"/>
    <property type="project" value="UniProtKB-EC"/>
</dbReference>
<dbReference type="Pfam" id="PF00970">
    <property type="entry name" value="FAD_binding_6"/>
    <property type="match status" value="1"/>
</dbReference>
<dbReference type="Gene3D" id="2.40.30.10">
    <property type="entry name" value="Translation factors"/>
    <property type="match status" value="1"/>
</dbReference>
<evidence type="ECO:0000256" key="1">
    <source>
        <dbReference type="ARBA" id="ARBA00001974"/>
    </source>
</evidence>
<gene>
    <name evidence="13" type="ORF">POCULU_LOCUS7470</name>
</gene>
<dbReference type="InterPro" id="IPR001834">
    <property type="entry name" value="CBR-like"/>
</dbReference>
<name>A0A9N9GE69_9GLOM</name>
<dbReference type="PRINTS" id="PR00406">
    <property type="entry name" value="CYTB5RDTASE"/>
</dbReference>
<dbReference type="InterPro" id="IPR017927">
    <property type="entry name" value="FAD-bd_FR_type"/>
</dbReference>
<dbReference type="GO" id="GO:0005741">
    <property type="term" value="C:mitochondrial outer membrane"/>
    <property type="evidence" value="ECO:0007669"/>
    <property type="project" value="UniProtKB-SubCell"/>
</dbReference>
<comment type="cofactor">
    <cofactor evidence="1 10 11">
        <name>FAD</name>
        <dbReference type="ChEBI" id="CHEBI:57692"/>
    </cofactor>
</comment>
<evidence type="ECO:0000313" key="14">
    <source>
        <dbReference type="Proteomes" id="UP000789572"/>
    </source>
</evidence>
<evidence type="ECO:0000256" key="11">
    <source>
        <dbReference type="RuleBase" id="RU361226"/>
    </source>
</evidence>
<dbReference type="PANTHER" id="PTHR19370">
    <property type="entry name" value="NADH-CYTOCHROME B5 REDUCTASE"/>
    <property type="match status" value="1"/>
</dbReference>
<feature type="binding site" evidence="10">
    <location>
        <position position="149"/>
    </location>
    <ligand>
        <name>FAD</name>
        <dbReference type="ChEBI" id="CHEBI:57692"/>
    </ligand>
</feature>
<comment type="similarity">
    <text evidence="3 11">Belongs to the flavoprotein pyridine nucleotide cytochrome reductase family.</text>
</comment>
<dbReference type="EMBL" id="CAJVPJ010001707">
    <property type="protein sequence ID" value="CAG8601156.1"/>
    <property type="molecule type" value="Genomic_DNA"/>
</dbReference>
<comment type="caution">
    <text evidence="13">The sequence shown here is derived from an EMBL/GenBank/DDBJ whole genome shotgun (WGS) entry which is preliminary data.</text>
</comment>
<dbReference type="PANTHER" id="PTHR19370:SF171">
    <property type="entry name" value="NADH-CYTOCHROME B5 REDUCTASE 2"/>
    <property type="match status" value="1"/>
</dbReference>
<dbReference type="EC" id="1.6.2.2" evidence="11"/>
<dbReference type="Gene3D" id="3.40.50.80">
    <property type="entry name" value="Nucleotide-binding domain of ferredoxin-NADP reductase (FNR) module"/>
    <property type="match status" value="1"/>
</dbReference>
<reference evidence="13" key="1">
    <citation type="submission" date="2021-06" db="EMBL/GenBank/DDBJ databases">
        <authorList>
            <person name="Kallberg Y."/>
            <person name="Tangrot J."/>
            <person name="Rosling A."/>
        </authorList>
    </citation>
    <scope>NUCLEOTIDE SEQUENCE</scope>
    <source>
        <strain evidence="13">IA702</strain>
    </source>
</reference>
<dbReference type="PROSITE" id="PS51384">
    <property type="entry name" value="FAD_FR"/>
    <property type="match status" value="1"/>
</dbReference>
<feature type="binding site" evidence="10">
    <location>
        <position position="124"/>
    </location>
    <ligand>
        <name>FAD</name>
        <dbReference type="ChEBI" id="CHEBI:57692"/>
    </ligand>
</feature>
<feature type="binding site" evidence="10">
    <location>
        <position position="191"/>
    </location>
    <ligand>
        <name>FAD</name>
        <dbReference type="ChEBI" id="CHEBI:57692"/>
    </ligand>
</feature>
<dbReference type="InterPro" id="IPR001433">
    <property type="entry name" value="OxRdtase_FAD/NAD-bd"/>
</dbReference>
<evidence type="ECO:0000256" key="9">
    <source>
        <dbReference type="ARBA" id="ARBA00047682"/>
    </source>
</evidence>
<dbReference type="PRINTS" id="PR00371">
    <property type="entry name" value="FPNCR"/>
</dbReference>
<dbReference type="InterPro" id="IPR017938">
    <property type="entry name" value="Riboflavin_synthase-like_b-brl"/>
</dbReference>
<evidence type="ECO:0000256" key="4">
    <source>
        <dbReference type="ARBA" id="ARBA00022630"/>
    </source>
</evidence>
<dbReference type="Proteomes" id="UP000789572">
    <property type="component" value="Unassembled WGS sequence"/>
</dbReference>
<keyword evidence="4 10" id="KW-0285">Flavoprotein</keyword>
<dbReference type="Pfam" id="PF00175">
    <property type="entry name" value="NAD_binding_1"/>
    <property type="match status" value="1"/>
</dbReference>
<organism evidence="13 14">
    <name type="scientific">Paraglomus occultum</name>
    <dbReference type="NCBI Taxonomy" id="144539"/>
    <lineage>
        <taxon>Eukaryota</taxon>
        <taxon>Fungi</taxon>
        <taxon>Fungi incertae sedis</taxon>
        <taxon>Mucoromycota</taxon>
        <taxon>Glomeromycotina</taxon>
        <taxon>Glomeromycetes</taxon>
        <taxon>Paraglomerales</taxon>
        <taxon>Paraglomeraceae</taxon>
        <taxon>Paraglomus</taxon>
    </lineage>
</organism>
<keyword evidence="5 10" id="KW-0274">FAD</keyword>
<dbReference type="InterPro" id="IPR001709">
    <property type="entry name" value="Flavoprot_Pyr_Nucl_cyt_Rdtase"/>
</dbReference>
<evidence type="ECO:0000256" key="6">
    <source>
        <dbReference type="ARBA" id="ARBA00023002"/>
    </source>
</evidence>
<comment type="catalytic activity">
    <reaction evidence="9 11">
        <text>2 Fe(III)-[cytochrome b5] + NADH = 2 Fe(II)-[cytochrome b5] + NAD(+) + H(+)</text>
        <dbReference type="Rhea" id="RHEA:46680"/>
        <dbReference type="Rhea" id="RHEA-COMP:10438"/>
        <dbReference type="Rhea" id="RHEA-COMP:10439"/>
        <dbReference type="ChEBI" id="CHEBI:15378"/>
        <dbReference type="ChEBI" id="CHEBI:29033"/>
        <dbReference type="ChEBI" id="CHEBI:29034"/>
        <dbReference type="ChEBI" id="CHEBI:57540"/>
        <dbReference type="ChEBI" id="CHEBI:57945"/>
        <dbReference type="EC" id="1.6.2.2"/>
    </reaction>
</comment>
<keyword evidence="8" id="KW-0496">Mitochondrion</keyword>
<feature type="binding site" evidence="10">
    <location>
        <position position="150"/>
    </location>
    <ligand>
        <name>FAD</name>
        <dbReference type="ChEBI" id="CHEBI:57692"/>
    </ligand>
</feature>
<accession>A0A9N9GE69</accession>
<proteinExistence type="inferred from homology"/>
<feature type="domain" description="FAD-binding FR-type" evidence="12">
    <location>
        <begin position="74"/>
        <end position="174"/>
    </location>
</feature>
<dbReference type="InterPro" id="IPR039261">
    <property type="entry name" value="FNR_nucleotide-bd"/>
</dbReference>
<evidence type="ECO:0000256" key="2">
    <source>
        <dbReference type="ARBA" id="ARBA00004572"/>
    </source>
</evidence>
<dbReference type="SUPFAM" id="SSF63380">
    <property type="entry name" value="Riboflavin synthase domain-like"/>
    <property type="match status" value="1"/>
</dbReference>
<dbReference type="InterPro" id="IPR008333">
    <property type="entry name" value="Cbr1-like_FAD-bd_dom"/>
</dbReference>
<keyword evidence="14" id="KW-1185">Reference proteome</keyword>
<feature type="binding site" evidence="10">
    <location>
        <position position="125"/>
    </location>
    <ligand>
        <name>FAD</name>
        <dbReference type="ChEBI" id="CHEBI:57692"/>
    </ligand>
</feature>
<keyword evidence="6 11" id="KW-0560">Oxidoreductase</keyword>
<evidence type="ECO:0000256" key="5">
    <source>
        <dbReference type="ARBA" id="ARBA00022827"/>
    </source>
</evidence>
<dbReference type="CDD" id="cd06183">
    <property type="entry name" value="cyt_b5_reduct_like"/>
    <property type="match status" value="1"/>
</dbReference>
<dbReference type="OrthoDB" id="432685at2759"/>
<evidence type="ECO:0000256" key="7">
    <source>
        <dbReference type="ARBA" id="ARBA00023027"/>
    </source>
</evidence>
<evidence type="ECO:0000313" key="13">
    <source>
        <dbReference type="EMBL" id="CAG8601156.1"/>
    </source>
</evidence>
<evidence type="ECO:0000256" key="8">
    <source>
        <dbReference type="ARBA" id="ARBA00023128"/>
    </source>
</evidence>
<keyword evidence="7 11" id="KW-0520">NAD</keyword>
<comment type="subcellular location">
    <subcellularLocation>
        <location evidence="2">Mitochondrion outer membrane</location>
        <topology evidence="2">Single-pass membrane protein</topology>
    </subcellularLocation>
</comment>